<dbReference type="eggNOG" id="COG1819">
    <property type="taxonomic scope" value="Bacteria"/>
</dbReference>
<dbReference type="PANTHER" id="PTHR48050:SF13">
    <property type="entry name" value="STEROL 3-BETA-GLUCOSYLTRANSFERASE UGT80A2"/>
    <property type="match status" value="1"/>
</dbReference>
<dbReference type="AlphaFoldDB" id="W0RTF1"/>
<dbReference type="CDD" id="cd03784">
    <property type="entry name" value="GT1_Gtf-like"/>
    <property type="match status" value="1"/>
</dbReference>
<dbReference type="HOGENOM" id="CLU_000537_8_0_0"/>
<dbReference type="GO" id="GO:0008194">
    <property type="term" value="F:UDP-glycosyltransferase activity"/>
    <property type="evidence" value="ECO:0007669"/>
    <property type="project" value="InterPro"/>
</dbReference>
<dbReference type="RefSeq" id="WP_025415010.1">
    <property type="nucleotide sequence ID" value="NZ_CP007130.1"/>
</dbReference>
<gene>
    <name evidence="3" type="ORF">J421_6182</name>
</gene>
<dbReference type="GO" id="GO:0033072">
    <property type="term" value="P:vancomycin biosynthetic process"/>
    <property type="evidence" value="ECO:0007669"/>
    <property type="project" value="UniProtKB-ARBA"/>
</dbReference>
<dbReference type="Proteomes" id="UP000019151">
    <property type="component" value="Plasmid 2"/>
</dbReference>
<dbReference type="InterPro" id="IPR010610">
    <property type="entry name" value="EryCIII-like_C"/>
</dbReference>
<sequence length="402" mass="42569">MRVLLSTIGSRGDVQPLVALGLALRALGEEVRLCVPPDFREWIEELGLPVTPIGPELRSTGRARPDAAPPTLEQRRQMLEGMVAAQFETIAAAAEGCDVIVGATVLQIAAPSVAERMGIPYVFAAYCPAVLPSPHHAPPVLGMLGDTPAAADADLAELWAKDARRTSDTWGALLNARRAGLGLTPVADVRGHILTDRPWLAADGTLAPWPDPADPHVFQPGAWILRDERPLAPEIEAFLDAGEPPIYFGFGSIRAPHDLGQVIVESARAHGRRAIVLRGWAELSVADDAADCLVIGEVNQQALFRRVGAVVHHGGAGTTTAAALSGAPQVVVPQMYDQHYWARRVDDLGIGTAHAPGAPTAASLTRALERALQPDVRTRARTVAAAVRTDGADVAARRLIAT</sequence>
<dbReference type="FunFam" id="3.40.50.2000:FF:000009">
    <property type="entry name" value="Sterol 3-beta-glucosyltransferase UGT80A2"/>
    <property type="match status" value="1"/>
</dbReference>
<protein>
    <submittedName>
        <fullName evidence="3">Glycosyl transferase family 28</fullName>
    </submittedName>
</protein>
<evidence type="ECO:0000259" key="1">
    <source>
        <dbReference type="Pfam" id="PF03033"/>
    </source>
</evidence>
<proteinExistence type="predicted"/>
<dbReference type="PATRIC" id="fig|861299.3.peg.6240"/>
<dbReference type="SUPFAM" id="SSF53756">
    <property type="entry name" value="UDP-Glycosyltransferase/glycogen phosphorylase"/>
    <property type="match status" value="1"/>
</dbReference>
<name>W0RTF1_9BACT</name>
<accession>W0RTF1</accession>
<keyword evidence="3" id="KW-0808">Transferase</keyword>
<dbReference type="GO" id="GO:0005975">
    <property type="term" value="P:carbohydrate metabolic process"/>
    <property type="evidence" value="ECO:0007669"/>
    <property type="project" value="InterPro"/>
</dbReference>
<dbReference type="KEGG" id="gba:J421_6182"/>
<feature type="domain" description="Glycosyltransferase family 28 N-terminal" evidence="1">
    <location>
        <begin position="3"/>
        <end position="128"/>
    </location>
</feature>
<keyword evidence="3" id="KW-0614">Plasmid</keyword>
<dbReference type="Pfam" id="PF03033">
    <property type="entry name" value="Glyco_transf_28"/>
    <property type="match status" value="1"/>
</dbReference>
<dbReference type="OrthoDB" id="9805366at2"/>
<evidence type="ECO:0000313" key="3">
    <source>
        <dbReference type="EMBL" id="AHG93717.1"/>
    </source>
</evidence>
<dbReference type="GO" id="GO:0016758">
    <property type="term" value="F:hexosyltransferase activity"/>
    <property type="evidence" value="ECO:0007669"/>
    <property type="project" value="InterPro"/>
</dbReference>
<reference evidence="3 4" key="1">
    <citation type="journal article" date="2014" name="Genome Announc.">
        <title>Genome Sequence and Methylome of Soil Bacterium Gemmatirosa kalamazoonensis KBS708T, a Member of the Rarely Cultivated Gemmatimonadetes Phylum.</title>
        <authorList>
            <person name="Debruyn J.M."/>
            <person name="Radosevich M."/>
            <person name="Wommack K.E."/>
            <person name="Polson S.W."/>
            <person name="Hauser L.J."/>
            <person name="Fawaz M.N."/>
            <person name="Korlach J."/>
            <person name="Tsai Y.C."/>
        </authorList>
    </citation>
    <scope>NUCLEOTIDE SEQUENCE [LARGE SCALE GENOMIC DNA]</scope>
    <source>
        <strain evidence="3 4">KBS708</strain>
        <plasmid evidence="4">Plasmid 2</plasmid>
    </source>
</reference>
<evidence type="ECO:0000259" key="2">
    <source>
        <dbReference type="Pfam" id="PF06722"/>
    </source>
</evidence>
<dbReference type="Pfam" id="PF06722">
    <property type="entry name" value="EryCIII-like_C"/>
    <property type="match status" value="1"/>
</dbReference>
<dbReference type="Gene3D" id="3.40.50.2000">
    <property type="entry name" value="Glycogen Phosphorylase B"/>
    <property type="match status" value="2"/>
</dbReference>
<feature type="domain" description="Erythromycin biosynthesis protein CIII-like C-terminal" evidence="2">
    <location>
        <begin position="298"/>
        <end position="381"/>
    </location>
</feature>
<geneLocation type="plasmid" evidence="3 4">
    <name>2</name>
</geneLocation>
<dbReference type="PANTHER" id="PTHR48050">
    <property type="entry name" value="STEROL 3-BETA-GLUCOSYLTRANSFERASE"/>
    <property type="match status" value="1"/>
</dbReference>
<dbReference type="InParanoid" id="W0RTF1"/>
<evidence type="ECO:0000313" key="4">
    <source>
        <dbReference type="Proteomes" id="UP000019151"/>
    </source>
</evidence>
<keyword evidence="4" id="KW-1185">Reference proteome</keyword>
<dbReference type="EMBL" id="CP007130">
    <property type="protein sequence ID" value="AHG93717.1"/>
    <property type="molecule type" value="Genomic_DNA"/>
</dbReference>
<dbReference type="InterPro" id="IPR002213">
    <property type="entry name" value="UDP_glucos_trans"/>
</dbReference>
<dbReference type="InterPro" id="IPR050426">
    <property type="entry name" value="Glycosyltransferase_28"/>
</dbReference>
<dbReference type="InterPro" id="IPR004276">
    <property type="entry name" value="GlycoTrans_28_N"/>
</dbReference>
<organism evidence="3 4">
    <name type="scientific">Gemmatirosa kalamazoonensis</name>
    <dbReference type="NCBI Taxonomy" id="861299"/>
    <lineage>
        <taxon>Bacteria</taxon>
        <taxon>Pseudomonadati</taxon>
        <taxon>Gemmatimonadota</taxon>
        <taxon>Gemmatimonadia</taxon>
        <taxon>Gemmatimonadales</taxon>
        <taxon>Gemmatimonadaceae</taxon>
        <taxon>Gemmatirosa</taxon>
    </lineage>
</organism>